<dbReference type="Proteomes" id="UP000316598">
    <property type="component" value="Unassembled WGS sequence"/>
</dbReference>
<feature type="region of interest" description="Disordered" evidence="1">
    <location>
        <begin position="114"/>
        <end position="156"/>
    </location>
</feature>
<comment type="caution">
    <text evidence="2">The sequence shown here is derived from an EMBL/GenBank/DDBJ whole genome shotgun (WGS) entry which is preliminary data.</text>
</comment>
<dbReference type="RefSeq" id="WP_146513291.1">
    <property type="nucleotide sequence ID" value="NZ_SJPI01000001.1"/>
</dbReference>
<sequence length="156" mass="17517">MDANTLCQLVDAKFEALSQLTELSEHQVATIDENRMSDLMRILSQKQKLIEQLLRITDQLMPALQDDPLTRVWESEDVRQQCRDRQQQCEQMHLQLLAIEAQCEATLQASRSDMEEQLGRLNSGQQAAAGYSRSQAYGQTNSSGSSSGARLDLSSN</sequence>
<dbReference type="EMBL" id="SJPI01000001">
    <property type="protein sequence ID" value="TWT53001.1"/>
    <property type="molecule type" value="Genomic_DNA"/>
</dbReference>
<reference evidence="2 3" key="1">
    <citation type="submission" date="2019-02" db="EMBL/GenBank/DDBJ databases">
        <title>Deep-cultivation of Planctomycetes and their phenomic and genomic characterization uncovers novel biology.</title>
        <authorList>
            <person name="Wiegand S."/>
            <person name="Jogler M."/>
            <person name="Boedeker C."/>
            <person name="Pinto D."/>
            <person name="Vollmers J."/>
            <person name="Rivas-Marin E."/>
            <person name="Kohn T."/>
            <person name="Peeters S.H."/>
            <person name="Heuer A."/>
            <person name="Rast P."/>
            <person name="Oberbeckmann S."/>
            <person name="Bunk B."/>
            <person name="Jeske O."/>
            <person name="Meyerdierks A."/>
            <person name="Storesund J.E."/>
            <person name="Kallscheuer N."/>
            <person name="Luecker S."/>
            <person name="Lage O.M."/>
            <person name="Pohl T."/>
            <person name="Merkel B.J."/>
            <person name="Hornburger P."/>
            <person name="Mueller R.-W."/>
            <person name="Bruemmer F."/>
            <person name="Labrenz M."/>
            <person name="Spormann A.M."/>
            <person name="Op Den Camp H."/>
            <person name="Overmann J."/>
            <person name="Amann R."/>
            <person name="Jetten M.S.M."/>
            <person name="Mascher T."/>
            <person name="Medema M.H."/>
            <person name="Devos D.P."/>
            <person name="Kaster A.-K."/>
            <person name="Ovreas L."/>
            <person name="Rohde M."/>
            <person name="Galperin M.Y."/>
            <person name="Jogler C."/>
        </authorList>
    </citation>
    <scope>NUCLEOTIDE SEQUENCE [LARGE SCALE GENOMIC DNA]</scope>
    <source>
        <strain evidence="2 3">Pla22</strain>
    </source>
</reference>
<gene>
    <name evidence="2" type="ORF">Pla22_06290</name>
</gene>
<evidence type="ECO:0000256" key="1">
    <source>
        <dbReference type="SAM" id="MobiDB-lite"/>
    </source>
</evidence>
<dbReference type="OrthoDB" id="288176at2"/>
<proteinExistence type="predicted"/>
<accession>A0A5C5WS63</accession>
<protein>
    <submittedName>
        <fullName evidence="2">FlgN protein</fullName>
    </submittedName>
</protein>
<evidence type="ECO:0000313" key="3">
    <source>
        <dbReference type="Proteomes" id="UP000316598"/>
    </source>
</evidence>
<evidence type="ECO:0000313" key="2">
    <source>
        <dbReference type="EMBL" id="TWT53001.1"/>
    </source>
</evidence>
<organism evidence="2 3">
    <name type="scientific">Rubripirellula amarantea</name>
    <dbReference type="NCBI Taxonomy" id="2527999"/>
    <lineage>
        <taxon>Bacteria</taxon>
        <taxon>Pseudomonadati</taxon>
        <taxon>Planctomycetota</taxon>
        <taxon>Planctomycetia</taxon>
        <taxon>Pirellulales</taxon>
        <taxon>Pirellulaceae</taxon>
        <taxon>Rubripirellula</taxon>
    </lineage>
</organism>
<name>A0A5C5WS63_9BACT</name>
<feature type="compositionally biased region" description="Polar residues" evidence="1">
    <location>
        <begin position="120"/>
        <end position="156"/>
    </location>
</feature>
<dbReference type="AlphaFoldDB" id="A0A5C5WS63"/>
<keyword evidence="3" id="KW-1185">Reference proteome</keyword>